<dbReference type="EMBL" id="CAMXCT010001002">
    <property type="protein sequence ID" value="CAI3985598.1"/>
    <property type="molecule type" value="Genomic_DNA"/>
</dbReference>
<comment type="caution">
    <text evidence="2">The sequence shown here is derived from an EMBL/GenBank/DDBJ whole genome shotgun (WGS) entry which is preliminary data.</text>
</comment>
<evidence type="ECO:0000313" key="3">
    <source>
        <dbReference type="EMBL" id="CAL1138973.1"/>
    </source>
</evidence>
<evidence type="ECO:0000313" key="4">
    <source>
        <dbReference type="Proteomes" id="UP001152797"/>
    </source>
</evidence>
<keyword evidence="1" id="KW-0812">Transmembrane</keyword>
<evidence type="ECO:0000256" key="1">
    <source>
        <dbReference type="SAM" id="Phobius"/>
    </source>
</evidence>
<reference evidence="3" key="2">
    <citation type="submission" date="2024-04" db="EMBL/GenBank/DDBJ databases">
        <authorList>
            <person name="Chen Y."/>
            <person name="Shah S."/>
            <person name="Dougan E. K."/>
            <person name="Thang M."/>
            <person name="Chan C."/>
        </authorList>
    </citation>
    <scope>NUCLEOTIDE SEQUENCE [LARGE SCALE GENOMIC DNA]</scope>
</reference>
<dbReference type="AlphaFoldDB" id="A0A9P1C7K6"/>
<proteinExistence type="predicted"/>
<keyword evidence="1" id="KW-0472">Membrane</keyword>
<sequence>MPRLPILHSRCFRLEEKLPLPFFSFLTRGIVAAMERRRRSITLCGLLSFPLFWPQCFLIDSLATSQCKVLQERESGSTVCLVGCMHFNPFSTFSARRVAQTLAENQTLKAVVLEMFDHRWHRMLELHSDGEMRLIFDNEMQAVAEIANASGVPIAFADLSDEELDMVFDRVINETLADVQEPFSGWMRIWKDLTESISMFLGDGNGSSSESTVLYHFLSSLCVLLTTPIALLRNVLVLIMEAPFSNTAWLLLIFIAIPAFLLTQTDVGTAGATSSSGADGLLNLASLLLTLPMLALWRILLRAIIRERDSHIAEKIRQSCDAHETVLVVLGSLHVPGVSRNLR</sequence>
<organism evidence="2">
    <name type="scientific">Cladocopium goreaui</name>
    <dbReference type="NCBI Taxonomy" id="2562237"/>
    <lineage>
        <taxon>Eukaryota</taxon>
        <taxon>Sar</taxon>
        <taxon>Alveolata</taxon>
        <taxon>Dinophyceae</taxon>
        <taxon>Suessiales</taxon>
        <taxon>Symbiodiniaceae</taxon>
        <taxon>Cladocopium</taxon>
    </lineage>
</organism>
<keyword evidence="1" id="KW-1133">Transmembrane helix</keyword>
<keyword evidence="4" id="KW-1185">Reference proteome</keyword>
<feature type="transmembrane region" description="Helical" evidence="1">
    <location>
        <begin position="244"/>
        <end position="261"/>
    </location>
</feature>
<accession>A0A9P1C7K6</accession>
<feature type="transmembrane region" description="Helical" evidence="1">
    <location>
        <begin position="281"/>
        <end position="301"/>
    </location>
</feature>
<evidence type="ECO:0000313" key="2">
    <source>
        <dbReference type="EMBL" id="CAI3985598.1"/>
    </source>
</evidence>
<dbReference type="Proteomes" id="UP001152797">
    <property type="component" value="Unassembled WGS sequence"/>
</dbReference>
<reference evidence="2" key="1">
    <citation type="submission" date="2022-10" db="EMBL/GenBank/DDBJ databases">
        <authorList>
            <person name="Chen Y."/>
            <person name="Dougan E. K."/>
            <person name="Chan C."/>
            <person name="Rhodes N."/>
            <person name="Thang M."/>
        </authorList>
    </citation>
    <scope>NUCLEOTIDE SEQUENCE</scope>
</reference>
<gene>
    <name evidence="2" type="ORF">C1SCF055_LOCUS13027</name>
</gene>
<dbReference type="EMBL" id="CAMXCT030001002">
    <property type="protein sequence ID" value="CAL4772910.1"/>
    <property type="molecule type" value="Genomic_DNA"/>
</dbReference>
<feature type="transmembrane region" description="Helical" evidence="1">
    <location>
        <begin position="213"/>
        <end position="232"/>
    </location>
</feature>
<name>A0A9P1C7K6_9DINO</name>
<dbReference type="EMBL" id="CAMXCT020001002">
    <property type="protein sequence ID" value="CAL1138973.1"/>
    <property type="molecule type" value="Genomic_DNA"/>
</dbReference>
<protein>
    <submittedName>
        <fullName evidence="2">Uncharacterized protein</fullName>
    </submittedName>
</protein>
<dbReference type="OrthoDB" id="427522at2759"/>